<dbReference type="SUPFAM" id="SSF55545">
    <property type="entry name" value="beta-N-acetylhexosaminidase-like domain"/>
    <property type="match status" value="1"/>
</dbReference>
<dbReference type="Proteomes" id="UP000434172">
    <property type="component" value="Unassembled WGS sequence"/>
</dbReference>
<dbReference type="SUPFAM" id="SSF51445">
    <property type="entry name" value="(Trans)glycosidases"/>
    <property type="match status" value="1"/>
</dbReference>
<keyword evidence="6" id="KW-0732">Signal</keyword>
<evidence type="ECO:0000313" key="15">
    <source>
        <dbReference type="EMBL" id="KAF0320221.1"/>
    </source>
</evidence>
<evidence type="ECO:0000256" key="6">
    <source>
        <dbReference type="ARBA" id="ARBA00022729"/>
    </source>
</evidence>
<dbReference type="GO" id="GO:0030600">
    <property type="term" value="F:feruloyl esterase activity"/>
    <property type="evidence" value="ECO:0007669"/>
    <property type="project" value="UniProtKB-ARBA"/>
</dbReference>
<organism evidence="15 16">
    <name type="scientific">Colletotrichum asianum</name>
    <dbReference type="NCBI Taxonomy" id="702518"/>
    <lineage>
        <taxon>Eukaryota</taxon>
        <taxon>Fungi</taxon>
        <taxon>Dikarya</taxon>
        <taxon>Ascomycota</taxon>
        <taxon>Pezizomycotina</taxon>
        <taxon>Sordariomycetes</taxon>
        <taxon>Hypocreomycetidae</taxon>
        <taxon>Glomerellales</taxon>
        <taxon>Glomerellaceae</taxon>
        <taxon>Colletotrichum</taxon>
        <taxon>Colletotrichum gloeosporioides species complex</taxon>
    </lineage>
</organism>
<dbReference type="Pfam" id="PF02838">
    <property type="entry name" value="Glyco_hydro_20b"/>
    <property type="match status" value="1"/>
</dbReference>
<dbReference type="AlphaFoldDB" id="A0A8H3W0T8"/>
<keyword evidence="16" id="KW-1185">Reference proteome</keyword>
<dbReference type="Gene3D" id="3.30.379.10">
    <property type="entry name" value="Chitobiase/beta-hexosaminidase domain 2-like"/>
    <property type="match status" value="1"/>
</dbReference>
<feature type="active site" description="Proton donor" evidence="11">
    <location>
        <position position="868"/>
    </location>
</feature>
<dbReference type="GO" id="GO:0005975">
    <property type="term" value="P:carbohydrate metabolic process"/>
    <property type="evidence" value="ECO:0007669"/>
    <property type="project" value="InterPro"/>
</dbReference>
<protein>
    <recommendedName>
        <fullName evidence="12">Carboxylic ester hydrolase</fullName>
        <ecNumber evidence="12">3.1.1.-</ecNumber>
    </recommendedName>
</protein>
<keyword evidence="7 12" id="KW-0378">Hydrolase</keyword>
<dbReference type="InterPro" id="IPR029018">
    <property type="entry name" value="Hex-like_dom2"/>
</dbReference>
<evidence type="ECO:0000256" key="8">
    <source>
        <dbReference type="ARBA" id="ARBA00022837"/>
    </source>
</evidence>
<dbReference type="InterPro" id="IPR011118">
    <property type="entry name" value="Tannase/feruloyl_esterase"/>
</dbReference>
<keyword evidence="5" id="KW-0479">Metal-binding</keyword>
<sequence>LPEARACMTCHSGNLQRPFTTAVMSALAVNATGCVSAAFTNTTLFGAQVHLIEANLVTDYSFNVPKGWTYSQPALDVQNATFCNVTVTYSHTTQDDNIIVEAWLPTQENYNGRLQAVGGGGWTPGRFILSYAAMTNAVANGYATVTTDAGIPTAQNPTDWLLKSPGVLDTNALQNFGQVAMKDEAVIVKQLISSYYGQEPLYSYWNGCSQGGRMGMKVAQQYPDVYDGIMAAAPALNWAEFYINSIWPSFYMENTQQFPRDCELNALTTLGIVACDGLDGVKDGLISDPEGCRAAFDPFSHVGDSFFCSTTNTTLAITQAAAAVANASWTGPRFSNGKFLYDGYEIGSDLSVIAPTNCTGEVCTSAGRANILFPWQAFVMKDPSATLPNITDGTFDTIYRAVKLAFASNMETDEADLRDFRDAGGKLMTYHGLADQSISPGGTLRYYNKVADFVGNVTSFYKYYRVPGLEHCLGGNGGQHEQMFSQLRAWVENGTEPQSSPVVITTSNNTAQQQILCPHPQKATMDTSCANSMAVGIIAALLCAPALTWGLQLLPPPLRTSGSAATGAVWSSATSPKTIFIENKLACKTDTDGLTLIPPSGLDFATLFQEDISKLTGENWTLQRVDRIANVNASGIFLGSFTGNRSAITYQNGKSTSEGYELTVSPTAAVIGGTGARGMWWGTRTLLQLLVAHNGSLPVGTTVDAPAYEIRGFMLDAGRKWYAPGFLKELCSYASFFKLSEFHYHLSDNYPLNRGKNESWQDIYSHFSLRPEDESLLPILHGRENETLSRADFADLQSHCAARGVTVIPEIEAPGHCLYLTKWKPELSLAKRDLLNLSHPETIPTVKCIWSEFLPWFETKEVHVGADEYDATLADDYIGFVNEMSEFINSTTGKKIRVWGTEEPSENLTISKDVIIQHWQYGQSDPVLLANTGYDIINSEDWWAYMSIKNDHMPILPARYPQFFNESRVLNFADESGWQWTPADYNPFNKTEQVPDASPNNKGAILAAWNDNGPDASTQLAAYYAMRRGIALVGARSWSGSRGPKLVDDEVSSSIDVFSPLAPGQNLDRVLPPTGSSKSLVSWSRSDKNVAEVHLGHGSKGMNYTLSLNATGPFTLSGPDNTLSLGNDGSLVFNADGYLYPLRSVNEKDALELDPGHPGRIWVNVSTSTHDPATVSALPAEIRIETDVLHGSVAWINGVFAGRFEVFVYGGRNTQFSWSQMAFVAPLDNITGSGLQSLVVEDLQKNSTRYRR</sequence>
<comment type="catalytic activity">
    <reaction evidence="1">
        <text>Hydrolysis of terminal non-reducing N-acetyl-D-hexosamine residues in N-acetyl-beta-D-hexosaminides.</text>
        <dbReference type="EC" id="3.2.1.52"/>
    </reaction>
</comment>
<dbReference type="OrthoDB" id="428480at2759"/>
<dbReference type="Gene3D" id="3.20.20.80">
    <property type="entry name" value="Glycosidases"/>
    <property type="match status" value="1"/>
</dbReference>
<comment type="similarity">
    <text evidence="2 12">Belongs to the tannase family.</text>
</comment>
<dbReference type="EMBL" id="WOWK01000085">
    <property type="protein sequence ID" value="KAF0320221.1"/>
    <property type="molecule type" value="Genomic_DNA"/>
</dbReference>
<evidence type="ECO:0000256" key="2">
    <source>
        <dbReference type="ARBA" id="ARBA00006249"/>
    </source>
</evidence>
<dbReference type="Pfam" id="PF00728">
    <property type="entry name" value="Glyco_hydro_20"/>
    <property type="match status" value="1"/>
</dbReference>
<dbReference type="InterPro" id="IPR029058">
    <property type="entry name" value="AB_hydrolase_fold"/>
</dbReference>
<feature type="non-terminal residue" evidence="15">
    <location>
        <position position="1"/>
    </location>
</feature>
<name>A0A8H3W0T8_9PEZI</name>
<reference evidence="15 16" key="1">
    <citation type="submission" date="2019-12" db="EMBL/GenBank/DDBJ databases">
        <title>A genome sequence resource for the geographically widespread anthracnose pathogen Colletotrichum asianum.</title>
        <authorList>
            <person name="Meng Y."/>
        </authorList>
    </citation>
    <scope>NUCLEOTIDE SEQUENCE [LARGE SCALE GENOMIC DNA]</scope>
    <source>
        <strain evidence="15 16">ICMP 18580</strain>
    </source>
</reference>
<comment type="caution">
    <text evidence="15">The sequence shown here is derived from an EMBL/GenBank/DDBJ whole genome shotgun (WGS) entry which is preliminary data.</text>
</comment>
<dbReference type="CDD" id="cd06564">
    <property type="entry name" value="GH20_DspB_LnbB-like"/>
    <property type="match status" value="1"/>
</dbReference>
<dbReference type="Gene3D" id="3.40.50.1820">
    <property type="entry name" value="alpha/beta hydrolase"/>
    <property type="match status" value="1"/>
</dbReference>
<dbReference type="PANTHER" id="PTHR43678:SF1">
    <property type="entry name" value="BETA-N-ACETYLHEXOSAMINIDASE"/>
    <property type="match status" value="1"/>
</dbReference>
<dbReference type="EC" id="3.1.1.-" evidence="12"/>
<dbReference type="PRINTS" id="PR00738">
    <property type="entry name" value="GLHYDRLASE20"/>
</dbReference>
<evidence type="ECO:0000256" key="1">
    <source>
        <dbReference type="ARBA" id="ARBA00001231"/>
    </source>
</evidence>
<dbReference type="InterPro" id="IPR015883">
    <property type="entry name" value="Glyco_hydro_20_cat"/>
</dbReference>
<keyword evidence="4" id="KW-0719">Serine esterase</keyword>
<evidence type="ECO:0000256" key="9">
    <source>
        <dbReference type="ARBA" id="ARBA00023157"/>
    </source>
</evidence>
<evidence type="ECO:0000256" key="4">
    <source>
        <dbReference type="ARBA" id="ARBA00022487"/>
    </source>
</evidence>
<gene>
    <name evidence="15" type="ORF">GQ607_012483</name>
</gene>
<evidence type="ECO:0000259" key="14">
    <source>
        <dbReference type="Pfam" id="PF02838"/>
    </source>
</evidence>
<dbReference type="InterPro" id="IPR017853">
    <property type="entry name" value="GH"/>
</dbReference>
<evidence type="ECO:0000259" key="13">
    <source>
        <dbReference type="Pfam" id="PF00728"/>
    </source>
</evidence>
<evidence type="ECO:0000256" key="10">
    <source>
        <dbReference type="ARBA" id="ARBA00023295"/>
    </source>
</evidence>
<proteinExistence type="inferred from homology"/>
<dbReference type="SUPFAM" id="SSF53474">
    <property type="entry name" value="alpha/beta-Hydrolases"/>
    <property type="match status" value="1"/>
</dbReference>
<dbReference type="GO" id="GO:0046872">
    <property type="term" value="F:metal ion binding"/>
    <property type="evidence" value="ECO:0007669"/>
    <property type="project" value="UniProtKB-KW"/>
</dbReference>
<dbReference type="Pfam" id="PF07519">
    <property type="entry name" value="Tannase"/>
    <property type="match status" value="1"/>
</dbReference>
<dbReference type="InterPro" id="IPR052764">
    <property type="entry name" value="GH20_Enzymes"/>
</dbReference>
<evidence type="ECO:0000256" key="11">
    <source>
        <dbReference type="PIRSR" id="PIRSR625705-1"/>
    </source>
</evidence>
<comment type="similarity">
    <text evidence="3">Belongs to the glycosyl hydrolase 20 family.</text>
</comment>
<evidence type="ECO:0000313" key="16">
    <source>
        <dbReference type="Proteomes" id="UP000434172"/>
    </source>
</evidence>
<dbReference type="InterPro" id="IPR025705">
    <property type="entry name" value="Beta_hexosaminidase_sua/sub"/>
</dbReference>
<accession>A0A8H3W0T8</accession>
<keyword evidence="10" id="KW-0326">Glycosidase</keyword>
<feature type="domain" description="Beta-hexosaminidase bacterial type N-terminal" evidence="14">
    <location>
        <begin position="652"/>
        <end position="704"/>
    </location>
</feature>
<evidence type="ECO:0000256" key="7">
    <source>
        <dbReference type="ARBA" id="ARBA00022801"/>
    </source>
</evidence>
<keyword evidence="8" id="KW-0106">Calcium</keyword>
<evidence type="ECO:0000256" key="3">
    <source>
        <dbReference type="ARBA" id="ARBA00006285"/>
    </source>
</evidence>
<evidence type="ECO:0000256" key="12">
    <source>
        <dbReference type="RuleBase" id="RU361238"/>
    </source>
</evidence>
<keyword evidence="9" id="KW-1015">Disulfide bond</keyword>
<dbReference type="GO" id="GO:0004563">
    <property type="term" value="F:beta-N-acetylhexosaminidase activity"/>
    <property type="evidence" value="ECO:0007669"/>
    <property type="project" value="UniProtKB-EC"/>
</dbReference>
<dbReference type="InterPro" id="IPR015882">
    <property type="entry name" value="HEX_bac_N"/>
</dbReference>
<evidence type="ECO:0000256" key="5">
    <source>
        <dbReference type="ARBA" id="ARBA00022723"/>
    </source>
</evidence>
<dbReference type="PANTHER" id="PTHR43678">
    <property type="entry name" value="PUTATIVE (AFU_ORTHOLOGUE AFUA_2G00640)-RELATED"/>
    <property type="match status" value="1"/>
</dbReference>
<feature type="domain" description="Glycoside hydrolase family 20 catalytic" evidence="13">
    <location>
        <begin position="708"/>
        <end position="981"/>
    </location>
</feature>